<evidence type="ECO:0000313" key="2">
    <source>
        <dbReference type="Proteomes" id="UP000198534"/>
    </source>
</evidence>
<dbReference type="STRING" id="1048340.SAMN05444487_1062"/>
<name>A0A1H2W3X4_9BACL</name>
<accession>A0A1H2W3X4</accession>
<dbReference type="EMBL" id="FNNQ01000006">
    <property type="protein sequence ID" value="SDW74954.1"/>
    <property type="molecule type" value="Genomic_DNA"/>
</dbReference>
<dbReference type="Proteomes" id="UP000198534">
    <property type="component" value="Unassembled WGS sequence"/>
</dbReference>
<organism evidence="1 2">
    <name type="scientific">Marininema mesophilum</name>
    <dbReference type="NCBI Taxonomy" id="1048340"/>
    <lineage>
        <taxon>Bacteria</taxon>
        <taxon>Bacillati</taxon>
        <taxon>Bacillota</taxon>
        <taxon>Bacilli</taxon>
        <taxon>Bacillales</taxon>
        <taxon>Thermoactinomycetaceae</taxon>
        <taxon>Marininema</taxon>
    </lineage>
</organism>
<dbReference type="AlphaFoldDB" id="A0A1H2W3X4"/>
<keyword evidence="2" id="KW-1185">Reference proteome</keyword>
<sequence length="41" mass="4338">MKYCKLILKCLVVKIPVNVAHGGPVTGVSPKYVDKNSPAIG</sequence>
<reference evidence="1 2" key="1">
    <citation type="submission" date="2016-10" db="EMBL/GenBank/DDBJ databases">
        <authorList>
            <person name="de Groot N.N."/>
        </authorList>
    </citation>
    <scope>NUCLEOTIDE SEQUENCE [LARGE SCALE GENOMIC DNA]</scope>
    <source>
        <strain evidence="1 2">DSM 45610</strain>
    </source>
</reference>
<protein>
    <submittedName>
        <fullName evidence="1">Uncharacterized protein</fullName>
    </submittedName>
</protein>
<gene>
    <name evidence="1" type="ORF">SAMN05444487_1062</name>
</gene>
<proteinExistence type="predicted"/>
<dbReference type="RefSeq" id="WP_281242005.1">
    <property type="nucleotide sequence ID" value="NZ_FNNQ01000006.1"/>
</dbReference>
<evidence type="ECO:0000313" key="1">
    <source>
        <dbReference type="EMBL" id="SDW74954.1"/>
    </source>
</evidence>